<dbReference type="EMBL" id="JAAAJA010001439">
    <property type="protein sequence ID" value="KAG0247357.1"/>
    <property type="molecule type" value="Genomic_DNA"/>
</dbReference>
<keyword evidence="3" id="KW-0964">Secreted</keyword>
<protein>
    <recommendedName>
        <fullName evidence="4">Crinkler effector protein N-terminal domain-containing protein</fullName>
    </recommendedName>
</protein>
<dbReference type="GO" id="GO:0005576">
    <property type="term" value="C:extracellular region"/>
    <property type="evidence" value="ECO:0007669"/>
    <property type="project" value="UniProtKB-SubCell"/>
</dbReference>
<comment type="caution">
    <text evidence="5">The sequence shown here is derived from an EMBL/GenBank/DDBJ whole genome shotgun (WGS) entry which is preliminary data.</text>
</comment>
<dbReference type="GO" id="GO:0043657">
    <property type="term" value="C:host cell"/>
    <property type="evidence" value="ECO:0007669"/>
    <property type="project" value="UniProtKB-SubCell"/>
</dbReference>
<keyword evidence="6" id="KW-1185">Reference proteome</keyword>
<dbReference type="OrthoDB" id="2673191at2759"/>
<sequence length="108" mass="12250">MAEMLTLFCLIEGGSVPFSIDISPTRTVDHLKDLIKIKMAVEFSDVDAYQLTLWHVSIPVDLVRKNDVVLFDAIDTKQELMPTDDLSDIFVEKPPKKTIHIIVQRPSL</sequence>
<name>A0A9P6TTZ4_9FUNG</name>
<feature type="non-terminal residue" evidence="5">
    <location>
        <position position="108"/>
    </location>
</feature>
<reference evidence="5" key="1">
    <citation type="journal article" date="2020" name="Fungal Divers.">
        <title>Resolving the Mortierellaceae phylogeny through synthesis of multi-gene phylogenetics and phylogenomics.</title>
        <authorList>
            <person name="Vandepol N."/>
            <person name="Liber J."/>
            <person name="Desiro A."/>
            <person name="Na H."/>
            <person name="Kennedy M."/>
            <person name="Barry K."/>
            <person name="Grigoriev I.V."/>
            <person name="Miller A.N."/>
            <person name="O'Donnell K."/>
            <person name="Stajich J.E."/>
            <person name="Bonito G."/>
        </authorList>
    </citation>
    <scope>NUCLEOTIDE SEQUENCE</scope>
    <source>
        <strain evidence="5">KOD948</strain>
    </source>
</reference>
<dbReference type="Proteomes" id="UP000726737">
    <property type="component" value="Unassembled WGS sequence"/>
</dbReference>
<evidence type="ECO:0000259" key="4">
    <source>
        <dbReference type="Pfam" id="PF20147"/>
    </source>
</evidence>
<dbReference type="InterPro" id="IPR045379">
    <property type="entry name" value="Crinkler_N"/>
</dbReference>
<evidence type="ECO:0000256" key="2">
    <source>
        <dbReference type="ARBA" id="ARBA00004613"/>
    </source>
</evidence>
<dbReference type="Pfam" id="PF20147">
    <property type="entry name" value="Crinkler"/>
    <property type="match status" value="1"/>
</dbReference>
<accession>A0A9P6TTZ4</accession>
<feature type="domain" description="Crinkler effector protein N-terminal" evidence="4">
    <location>
        <begin position="5"/>
        <end position="104"/>
    </location>
</feature>
<evidence type="ECO:0000256" key="1">
    <source>
        <dbReference type="ARBA" id="ARBA00004340"/>
    </source>
</evidence>
<gene>
    <name evidence="5" type="ORF">BG011_001617</name>
</gene>
<evidence type="ECO:0000313" key="5">
    <source>
        <dbReference type="EMBL" id="KAG0247357.1"/>
    </source>
</evidence>
<comment type="subcellular location">
    <subcellularLocation>
        <location evidence="1">Host cell</location>
    </subcellularLocation>
    <subcellularLocation>
        <location evidence="2">Secreted</location>
    </subcellularLocation>
</comment>
<dbReference type="AlphaFoldDB" id="A0A9P6TTZ4"/>
<evidence type="ECO:0000313" key="6">
    <source>
        <dbReference type="Proteomes" id="UP000726737"/>
    </source>
</evidence>
<evidence type="ECO:0000256" key="3">
    <source>
        <dbReference type="ARBA" id="ARBA00022525"/>
    </source>
</evidence>
<proteinExistence type="predicted"/>
<organism evidence="5 6">
    <name type="scientific">Mortierella polycephala</name>
    <dbReference type="NCBI Taxonomy" id="41804"/>
    <lineage>
        <taxon>Eukaryota</taxon>
        <taxon>Fungi</taxon>
        <taxon>Fungi incertae sedis</taxon>
        <taxon>Mucoromycota</taxon>
        <taxon>Mortierellomycotina</taxon>
        <taxon>Mortierellomycetes</taxon>
        <taxon>Mortierellales</taxon>
        <taxon>Mortierellaceae</taxon>
        <taxon>Mortierella</taxon>
    </lineage>
</organism>